<dbReference type="Proteomes" id="UP001233999">
    <property type="component" value="Unassembled WGS sequence"/>
</dbReference>
<proteinExistence type="predicted"/>
<organism evidence="1 2">
    <name type="scientific">Diploptera punctata</name>
    <name type="common">Pacific beetle cockroach</name>
    <dbReference type="NCBI Taxonomy" id="6984"/>
    <lineage>
        <taxon>Eukaryota</taxon>
        <taxon>Metazoa</taxon>
        <taxon>Ecdysozoa</taxon>
        <taxon>Arthropoda</taxon>
        <taxon>Hexapoda</taxon>
        <taxon>Insecta</taxon>
        <taxon>Pterygota</taxon>
        <taxon>Neoptera</taxon>
        <taxon>Polyneoptera</taxon>
        <taxon>Dictyoptera</taxon>
        <taxon>Blattodea</taxon>
        <taxon>Blaberoidea</taxon>
        <taxon>Blaberidae</taxon>
        <taxon>Diplopterinae</taxon>
        <taxon>Diploptera</taxon>
    </lineage>
</organism>
<protein>
    <submittedName>
        <fullName evidence="1">Uncharacterized protein</fullName>
    </submittedName>
</protein>
<evidence type="ECO:0000313" key="2">
    <source>
        <dbReference type="Proteomes" id="UP001233999"/>
    </source>
</evidence>
<reference evidence="1" key="1">
    <citation type="journal article" date="2023" name="IScience">
        <title>Live-bearing cockroach genome reveals convergent evolutionary mechanisms linked to viviparity in insects and beyond.</title>
        <authorList>
            <person name="Fouks B."/>
            <person name="Harrison M.C."/>
            <person name="Mikhailova A.A."/>
            <person name="Marchal E."/>
            <person name="English S."/>
            <person name="Carruthers M."/>
            <person name="Jennings E.C."/>
            <person name="Chiamaka E.L."/>
            <person name="Frigard R.A."/>
            <person name="Pippel M."/>
            <person name="Attardo G.M."/>
            <person name="Benoit J.B."/>
            <person name="Bornberg-Bauer E."/>
            <person name="Tobe S.S."/>
        </authorList>
    </citation>
    <scope>NUCLEOTIDE SEQUENCE</scope>
    <source>
        <strain evidence="1">Stay&amp;Tobe</strain>
    </source>
</reference>
<dbReference type="EMBL" id="JASPKZ010010365">
    <property type="protein sequence ID" value="KAJ9574394.1"/>
    <property type="molecule type" value="Genomic_DNA"/>
</dbReference>
<reference evidence="1" key="2">
    <citation type="submission" date="2023-05" db="EMBL/GenBank/DDBJ databases">
        <authorList>
            <person name="Fouks B."/>
        </authorList>
    </citation>
    <scope>NUCLEOTIDE SEQUENCE</scope>
    <source>
        <strain evidence="1">Stay&amp;Tobe</strain>
        <tissue evidence="1">Testes</tissue>
    </source>
</reference>
<feature type="non-terminal residue" evidence="1">
    <location>
        <position position="1"/>
    </location>
</feature>
<feature type="non-terminal residue" evidence="1">
    <location>
        <position position="102"/>
    </location>
</feature>
<sequence>LETMTFEVVPYLGWIHAREFDAAAAADAANSTGASPGSSDLPWPRHRWTSVLQVLEMMVFSPRKICYAYGLRLPFNGGVVLYEGRSKVDPLNSALPLAGVEG</sequence>
<gene>
    <name evidence="1" type="ORF">L9F63_025960</name>
</gene>
<comment type="caution">
    <text evidence="1">The sequence shown here is derived from an EMBL/GenBank/DDBJ whole genome shotgun (WGS) entry which is preliminary data.</text>
</comment>
<dbReference type="AlphaFoldDB" id="A0AAD8E2K8"/>
<accession>A0AAD8E2K8</accession>
<keyword evidence="2" id="KW-1185">Reference proteome</keyword>
<evidence type="ECO:0000313" key="1">
    <source>
        <dbReference type="EMBL" id="KAJ9574394.1"/>
    </source>
</evidence>
<name>A0AAD8E2K8_DIPPU</name>